<keyword evidence="3 7" id="KW-1003">Cell membrane</keyword>
<evidence type="ECO:0000256" key="5">
    <source>
        <dbReference type="ARBA" id="ARBA00022989"/>
    </source>
</evidence>
<keyword evidence="7" id="KW-0813">Transport</keyword>
<evidence type="ECO:0000256" key="3">
    <source>
        <dbReference type="ARBA" id="ARBA00022475"/>
    </source>
</evidence>
<dbReference type="Gene3D" id="3.40.30.60">
    <property type="entry name" value="FHIPEP family, domain 1"/>
    <property type="match status" value="1"/>
</dbReference>
<dbReference type="Gene3D" id="1.10.8.540">
    <property type="entry name" value="FHIPEP family, domain 3"/>
    <property type="match status" value="1"/>
</dbReference>
<dbReference type="GO" id="GO:0044780">
    <property type="term" value="P:bacterial-type flagellum assembly"/>
    <property type="evidence" value="ECO:0007669"/>
    <property type="project" value="InterPro"/>
</dbReference>
<dbReference type="NCBIfam" id="TIGR01398">
    <property type="entry name" value="FlhA"/>
    <property type="match status" value="1"/>
</dbReference>
<dbReference type="GO" id="GO:0005886">
    <property type="term" value="C:plasma membrane"/>
    <property type="evidence" value="ECO:0007669"/>
    <property type="project" value="UniProtKB-SubCell"/>
</dbReference>
<reference evidence="9 11" key="2">
    <citation type="submission" date="2020-06" db="EMBL/GenBank/DDBJ databases">
        <title>Complete genome of Paenibacillus barcinonensis KACC11450.</title>
        <authorList>
            <person name="Kim M."/>
            <person name="Park Y.-J."/>
            <person name="Shin J.-H."/>
        </authorList>
    </citation>
    <scope>NUCLEOTIDE SEQUENCE [LARGE SCALE GENOMIC DNA]</scope>
    <source>
        <strain evidence="9 11">KACC11450</strain>
    </source>
</reference>
<dbReference type="EMBL" id="CP054614">
    <property type="protein sequence ID" value="QKS59682.1"/>
    <property type="molecule type" value="Genomic_DNA"/>
</dbReference>
<accession>A0A2V4W1A8</accession>
<keyword evidence="7" id="KW-1006">Bacterial flagellum protein export</keyword>
<keyword evidence="7" id="KW-0653">Protein transport</keyword>
<dbReference type="AlphaFoldDB" id="A0A2V4W1A8"/>
<dbReference type="Pfam" id="PF00771">
    <property type="entry name" value="FHIPEP"/>
    <property type="match status" value="1"/>
</dbReference>
<evidence type="ECO:0000256" key="1">
    <source>
        <dbReference type="ARBA" id="ARBA00004651"/>
    </source>
</evidence>
<evidence type="ECO:0000313" key="8">
    <source>
        <dbReference type="EMBL" id="PYE52183.1"/>
    </source>
</evidence>
<reference evidence="8 10" key="1">
    <citation type="submission" date="2018-06" db="EMBL/GenBank/DDBJ databases">
        <title>Genomic Encyclopedia of Type Strains, Phase III (KMG-III): the genomes of soil and plant-associated and newly described type strains.</title>
        <authorList>
            <person name="Whitman W."/>
        </authorList>
    </citation>
    <scope>NUCLEOTIDE SEQUENCE [LARGE SCALE GENOMIC DNA]</scope>
    <source>
        <strain evidence="8 10">CECT 7022</strain>
    </source>
</reference>
<dbReference type="GO" id="GO:0009306">
    <property type="term" value="P:protein secretion"/>
    <property type="evidence" value="ECO:0007669"/>
    <property type="project" value="InterPro"/>
</dbReference>
<dbReference type="InterPro" id="IPR042196">
    <property type="entry name" value="FHIPEP_4"/>
</dbReference>
<dbReference type="PROSITE" id="PS00994">
    <property type="entry name" value="FHIPEP"/>
    <property type="match status" value="1"/>
</dbReference>
<dbReference type="RefSeq" id="WP_110893129.1">
    <property type="nucleotide sequence ID" value="NZ_QJSW01000001.1"/>
</dbReference>
<evidence type="ECO:0000313" key="10">
    <source>
        <dbReference type="Proteomes" id="UP000247790"/>
    </source>
</evidence>
<dbReference type="InterPro" id="IPR025505">
    <property type="entry name" value="FHIPEP_CS"/>
</dbReference>
<keyword evidence="5 7" id="KW-1133">Transmembrane helix</keyword>
<dbReference type="EMBL" id="QJSW01000001">
    <property type="protein sequence ID" value="PYE52183.1"/>
    <property type="molecule type" value="Genomic_DNA"/>
</dbReference>
<keyword evidence="11" id="KW-1185">Reference proteome</keyword>
<dbReference type="PANTHER" id="PTHR30161">
    <property type="entry name" value="FLAGELLAR EXPORT PROTEIN, MEMBRANE FLHA SUBUNIT-RELATED"/>
    <property type="match status" value="1"/>
</dbReference>
<evidence type="ECO:0000256" key="2">
    <source>
        <dbReference type="ARBA" id="ARBA00008835"/>
    </source>
</evidence>
<feature type="transmembrane region" description="Helical" evidence="7">
    <location>
        <begin position="53"/>
        <end position="72"/>
    </location>
</feature>
<dbReference type="Gene3D" id="3.40.50.12790">
    <property type="entry name" value="FHIPEP family, domain 4"/>
    <property type="match status" value="1"/>
</dbReference>
<evidence type="ECO:0000313" key="11">
    <source>
        <dbReference type="Proteomes" id="UP000509327"/>
    </source>
</evidence>
<keyword evidence="8" id="KW-0969">Cilium</keyword>
<comment type="similarity">
    <text evidence="2 7">Belongs to the FHIPEP (flagella/HR/invasion proteins export pore) family.</text>
</comment>
<dbReference type="InterPro" id="IPR001712">
    <property type="entry name" value="T3SS_FHIPEP"/>
</dbReference>
<feature type="transmembrane region" description="Helical" evidence="7">
    <location>
        <begin position="188"/>
        <end position="210"/>
    </location>
</feature>
<evidence type="ECO:0000313" key="9">
    <source>
        <dbReference type="EMBL" id="QKS59682.1"/>
    </source>
</evidence>
<evidence type="ECO:0000256" key="4">
    <source>
        <dbReference type="ARBA" id="ARBA00022692"/>
    </source>
</evidence>
<feature type="transmembrane region" description="Helical" evidence="7">
    <location>
        <begin position="6"/>
        <end position="23"/>
    </location>
</feature>
<feature type="transmembrane region" description="Helical" evidence="7">
    <location>
        <begin position="103"/>
        <end position="120"/>
    </location>
</feature>
<evidence type="ECO:0000256" key="6">
    <source>
        <dbReference type="ARBA" id="ARBA00023136"/>
    </source>
</evidence>
<name>A0A2V4W1A8_PAEBA</name>
<dbReference type="Proteomes" id="UP000509327">
    <property type="component" value="Chromosome"/>
</dbReference>
<keyword evidence="6 7" id="KW-0472">Membrane</keyword>
<dbReference type="InterPro" id="IPR042193">
    <property type="entry name" value="FHIPEP_3"/>
</dbReference>
<feature type="transmembrane region" description="Helical" evidence="7">
    <location>
        <begin position="30"/>
        <end position="47"/>
    </location>
</feature>
<organism evidence="8 10">
    <name type="scientific">Paenibacillus barcinonensis</name>
    <dbReference type="NCBI Taxonomy" id="198119"/>
    <lineage>
        <taxon>Bacteria</taxon>
        <taxon>Bacillati</taxon>
        <taxon>Bacillota</taxon>
        <taxon>Bacilli</taxon>
        <taxon>Bacillales</taxon>
        <taxon>Paenibacillaceae</taxon>
        <taxon>Paenibacillus</taxon>
    </lineage>
</organism>
<comment type="subcellular location">
    <subcellularLocation>
        <location evidence="1 7">Cell membrane</location>
        <topology evidence="1 7">Multi-pass membrane protein</topology>
    </subcellularLocation>
</comment>
<keyword evidence="8" id="KW-0282">Flagellum</keyword>
<keyword evidence="8" id="KW-0966">Cell projection</keyword>
<dbReference type="InterPro" id="IPR042194">
    <property type="entry name" value="FHIPEP_1"/>
</dbReference>
<proteinExistence type="inferred from homology"/>
<dbReference type="Proteomes" id="UP000247790">
    <property type="component" value="Unassembled WGS sequence"/>
</dbReference>
<dbReference type="PIRSF" id="PIRSF005419">
    <property type="entry name" value="FlhA"/>
    <property type="match status" value="1"/>
</dbReference>
<sequence length="677" mass="74316">MKTKDLAVLASIIGIVLMMILPIPAWLLDMLLVVNISIALMILLVAMNSKEALQFSIFPALLLITTLFRLALNISTTKLILGKGDAGAVVATFGSWIAGGEIAIGFIVFLILVVVQFIVITKGSERVAEVAARFTLDAMPGKQMSIDADLNAGLINEQQARERRSKIEREADFYGAMDGASKFVKGDAIASIIILLINLIGGFIIGMTVHGLDFATSLSTYSVLTIGDGLVSQIPALLISTAAGLIVTRASSEGNLADDITSQLFTYPILIYIVAFVIAMLGFFTPIHIITTLPLAGMLAFAAWRMQNNLNLKQEAEEQLEEEQQIEEVRSPESVINLLQVDPIEFEFGYGLIPLADNQQGGDLLDRIIMIRRQCALELGLVVPVIRIRDNIQLRPNEYVIKIKGNTVGGGELLLNHYLAMSPGYDEESVTGIETTEPAFGLPALWIDEVTKDRAELAGYTVVDPPSVVATHLTELIKKHAHELLGRQETKALVDNLRENYAALVDELIPSVLSIGDVQKVLAKLLREKISIRDMVTIFETLADYGTYTKDPDVLTEYVRQSLSRQITQQFSQKGETLRVITVGPGLEKKIAESVQQSEQGSYLALDPVSTQSVYQKLSEQVNRLIQSGQQPIVLTSPTIRMYLRQVIERTMQDIPVLSYSELEPNVEIQSIGVVNL</sequence>
<evidence type="ECO:0000256" key="7">
    <source>
        <dbReference type="RuleBase" id="RU364093"/>
    </source>
</evidence>
<protein>
    <recommendedName>
        <fullName evidence="7">Flagellar biosynthesis protein FlhA</fullName>
    </recommendedName>
</protein>
<keyword evidence="4 7" id="KW-0812">Transmembrane</keyword>
<dbReference type="PANTHER" id="PTHR30161:SF1">
    <property type="entry name" value="FLAGELLAR BIOSYNTHESIS PROTEIN FLHA-RELATED"/>
    <property type="match status" value="1"/>
</dbReference>
<gene>
    <name evidence="7 9" type="primary">flhA</name>
    <name evidence="8" type="ORF">DFQ00_101115</name>
    <name evidence="9" type="ORF">HUB98_28060</name>
</gene>
<feature type="transmembrane region" description="Helical" evidence="7">
    <location>
        <begin position="264"/>
        <end position="281"/>
    </location>
</feature>
<dbReference type="InterPro" id="IPR006301">
    <property type="entry name" value="FlhA"/>
</dbReference>
<dbReference type="PRINTS" id="PR00949">
    <property type="entry name" value="TYPE3IMAPROT"/>
</dbReference>
<feature type="transmembrane region" description="Helical" evidence="7">
    <location>
        <begin position="230"/>
        <end position="252"/>
    </location>
</feature>
<keyword evidence="7" id="KW-1005">Bacterial flagellum biogenesis</keyword>
<dbReference type="OrthoDB" id="9759185at2"/>
<comment type="function">
    <text evidence="7">Required for formation of the rod structure of the flagellar apparatus. Together with FliI and FliH, may constitute the export apparatus of flagellin.</text>
</comment>